<feature type="transmembrane region" description="Helical" evidence="6">
    <location>
        <begin position="28"/>
        <end position="50"/>
    </location>
</feature>
<feature type="transmembrane region" description="Helical" evidence="6">
    <location>
        <begin position="345"/>
        <end position="366"/>
    </location>
</feature>
<evidence type="ECO:0000313" key="7">
    <source>
        <dbReference type="EMBL" id="KTD64162.1"/>
    </source>
</evidence>
<dbReference type="eggNOG" id="COG0531">
    <property type="taxonomic scope" value="Bacteria"/>
</dbReference>
<dbReference type="PANTHER" id="PTHR43243">
    <property type="entry name" value="INNER MEMBRANE TRANSPORTER YGJI-RELATED"/>
    <property type="match status" value="1"/>
</dbReference>
<dbReference type="Gene3D" id="1.20.1740.10">
    <property type="entry name" value="Amino acid/polyamine transporter I"/>
    <property type="match status" value="1"/>
</dbReference>
<name>A0A0W0Z4W9_9GAMM</name>
<feature type="transmembrane region" description="Helical" evidence="6">
    <location>
        <begin position="56"/>
        <end position="76"/>
    </location>
</feature>
<sequence>MDLFRKKDIAGSSENESHLAKCLTAFDLTFLGVGAIIGAGIFVLTGIVAATQAGPAVILSYVMAGFACAFAALSYAELAASIGGCGSAYGYAYAGFGELIAWIVGWDLLLEYSISVSAVSVGWSSYFNDLLLAMKIHIPYYLLHGPIDGGSFNILAFSVIAALTILLILGVKSSTRFNNVMVMVKLTVILLFIAIASTEVKVANWSTFMPFGWAGVMKGASLIFFAYVGFDAVSTAAEEAINPQRDLPRGIIGSLLICTTLYIIVAGLLTAIAHYSSLNVASPISHSLLVLGYKTAAGLVGVGAIAGLTTVMLVLFYGLTRVFLAMSRDGLLPKIFSQTNEHTKTPIRIILLCGILMSTVSAVIPISDLAELVNIGTLFAFIIVCSGVLYLHWTRPEMERPFKTPGMPYIPILGVLSCFYLVINLPWITMLRFLIWMVIGVIVYFSYSRHKSNLEHKAGMLSPGT</sequence>
<feature type="transmembrane region" description="Helical" evidence="6">
    <location>
        <begin position="405"/>
        <end position="423"/>
    </location>
</feature>
<dbReference type="PIRSF" id="PIRSF006060">
    <property type="entry name" value="AA_transporter"/>
    <property type="match status" value="1"/>
</dbReference>
<proteinExistence type="predicted"/>
<dbReference type="InterPro" id="IPR002293">
    <property type="entry name" value="AA/rel_permease1"/>
</dbReference>
<evidence type="ECO:0000256" key="6">
    <source>
        <dbReference type="SAM" id="Phobius"/>
    </source>
</evidence>
<keyword evidence="8" id="KW-1185">Reference proteome</keyword>
<reference evidence="7 8" key="1">
    <citation type="submission" date="2015-11" db="EMBL/GenBank/DDBJ databases">
        <title>Genomic analysis of 38 Legionella species identifies large and diverse effector repertoires.</title>
        <authorList>
            <person name="Burstein D."/>
            <person name="Amaro F."/>
            <person name="Zusman T."/>
            <person name="Lifshitz Z."/>
            <person name="Cohen O."/>
            <person name="Gilbert J.A."/>
            <person name="Pupko T."/>
            <person name="Shuman H.A."/>
            <person name="Segal G."/>
        </authorList>
    </citation>
    <scope>NUCLEOTIDE SEQUENCE [LARGE SCALE GENOMIC DNA]</scope>
    <source>
        <strain evidence="7 8">ATCC 49655</strain>
    </source>
</reference>
<feature type="transmembrane region" description="Helical" evidence="6">
    <location>
        <begin position="208"/>
        <end position="230"/>
    </location>
</feature>
<evidence type="ECO:0000256" key="5">
    <source>
        <dbReference type="ARBA" id="ARBA00023136"/>
    </source>
</evidence>
<dbReference type="GO" id="GO:0016020">
    <property type="term" value="C:membrane"/>
    <property type="evidence" value="ECO:0007669"/>
    <property type="project" value="UniProtKB-SubCell"/>
</dbReference>
<feature type="transmembrane region" description="Helical" evidence="6">
    <location>
        <begin position="372"/>
        <end position="393"/>
    </location>
</feature>
<dbReference type="Proteomes" id="UP000054600">
    <property type="component" value="Unassembled WGS sequence"/>
</dbReference>
<keyword evidence="3 6" id="KW-0812">Transmembrane</keyword>
<dbReference type="GO" id="GO:0015171">
    <property type="term" value="F:amino acid transmembrane transporter activity"/>
    <property type="evidence" value="ECO:0007669"/>
    <property type="project" value="TreeGrafter"/>
</dbReference>
<evidence type="ECO:0000313" key="8">
    <source>
        <dbReference type="Proteomes" id="UP000054600"/>
    </source>
</evidence>
<gene>
    <name evidence="7" type="ORF">Lsha_0593</name>
</gene>
<evidence type="ECO:0000256" key="1">
    <source>
        <dbReference type="ARBA" id="ARBA00004141"/>
    </source>
</evidence>
<comment type="caution">
    <text evidence="7">The sequence shown here is derived from an EMBL/GenBank/DDBJ whole genome shotgun (WGS) entry which is preliminary data.</text>
</comment>
<dbReference type="PANTHER" id="PTHR43243:SF4">
    <property type="entry name" value="CATIONIC AMINO ACID TRANSPORTER 4"/>
    <property type="match status" value="1"/>
</dbReference>
<dbReference type="STRING" id="1122169.Lsha_0593"/>
<feature type="transmembrane region" description="Helical" evidence="6">
    <location>
        <begin position="251"/>
        <end position="276"/>
    </location>
</feature>
<dbReference type="AlphaFoldDB" id="A0A0W0Z4W9"/>
<dbReference type="EMBL" id="LNYW01000019">
    <property type="protein sequence ID" value="KTD64162.1"/>
    <property type="molecule type" value="Genomic_DNA"/>
</dbReference>
<feature type="transmembrane region" description="Helical" evidence="6">
    <location>
        <begin position="296"/>
        <end position="324"/>
    </location>
</feature>
<evidence type="ECO:0000256" key="2">
    <source>
        <dbReference type="ARBA" id="ARBA00022448"/>
    </source>
</evidence>
<keyword evidence="2" id="KW-0813">Transport</keyword>
<evidence type="ECO:0000256" key="3">
    <source>
        <dbReference type="ARBA" id="ARBA00022692"/>
    </source>
</evidence>
<feature type="transmembrane region" description="Helical" evidence="6">
    <location>
        <begin position="88"/>
        <end position="106"/>
    </location>
</feature>
<dbReference type="OrthoDB" id="9804700at2"/>
<comment type="subcellular location">
    <subcellularLocation>
        <location evidence="1">Membrane</location>
        <topology evidence="1">Multi-pass membrane protein</topology>
    </subcellularLocation>
</comment>
<organism evidence="7 8">
    <name type="scientific">Legionella shakespearei DSM 23087</name>
    <dbReference type="NCBI Taxonomy" id="1122169"/>
    <lineage>
        <taxon>Bacteria</taxon>
        <taxon>Pseudomonadati</taxon>
        <taxon>Pseudomonadota</taxon>
        <taxon>Gammaproteobacteria</taxon>
        <taxon>Legionellales</taxon>
        <taxon>Legionellaceae</taxon>
        <taxon>Legionella</taxon>
    </lineage>
</organism>
<keyword evidence="5 6" id="KW-0472">Membrane</keyword>
<dbReference type="RefSeq" id="WP_018577781.1">
    <property type="nucleotide sequence ID" value="NZ_KB892411.1"/>
</dbReference>
<feature type="transmembrane region" description="Helical" evidence="6">
    <location>
        <begin position="150"/>
        <end position="170"/>
    </location>
</feature>
<feature type="transmembrane region" description="Helical" evidence="6">
    <location>
        <begin position="177"/>
        <end position="196"/>
    </location>
</feature>
<protein>
    <submittedName>
        <fullName evidence="7">Amino acid transporter PotE</fullName>
    </submittedName>
</protein>
<dbReference type="PATRIC" id="fig|1122169.6.peg.683"/>
<dbReference type="Pfam" id="PF13520">
    <property type="entry name" value="AA_permease_2"/>
    <property type="match status" value="1"/>
</dbReference>
<keyword evidence="4 6" id="KW-1133">Transmembrane helix</keyword>
<feature type="transmembrane region" description="Helical" evidence="6">
    <location>
        <begin position="429"/>
        <end position="447"/>
    </location>
</feature>
<evidence type="ECO:0000256" key="4">
    <source>
        <dbReference type="ARBA" id="ARBA00022989"/>
    </source>
</evidence>
<accession>A0A0W0Z4W9</accession>